<feature type="transmembrane region" description="Helical" evidence="7">
    <location>
        <begin position="181"/>
        <end position="204"/>
    </location>
</feature>
<keyword evidence="3" id="KW-0813">Transport</keyword>
<evidence type="ECO:0000256" key="6">
    <source>
        <dbReference type="ARBA" id="ARBA00023136"/>
    </source>
</evidence>
<dbReference type="AlphaFoldDB" id="T1CDH9"/>
<feature type="transmembrane region" description="Helical" evidence="7">
    <location>
        <begin position="132"/>
        <end position="160"/>
    </location>
</feature>
<evidence type="ECO:0000256" key="3">
    <source>
        <dbReference type="ARBA" id="ARBA00022448"/>
    </source>
</evidence>
<evidence type="ECO:0000256" key="4">
    <source>
        <dbReference type="ARBA" id="ARBA00022692"/>
    </source>
</evidence>
<keyword evidence="5 7" id="KW-1133">Transmembrane helix</keyword>
<feature type="transmembrane region" description="Helical" evidence="7">
    <location>
        <begin position="235"/>
        <end position="259"/>
    </location>
</feature>
<evidence type="ECO:0000256" key="1">
    <source>
        <dbReference type="ARBA" id="ARBA00004141"/>
    </source>
</evidence>
<reference evidence="8" key="2">
    <citation type="journal article" date="2014" name="ISME J.">
        <title>Microbial stratification in low pH oxic and suboxic macroscopic growths along an acid mine drainage.</title>
        <authorList>
            <person name="Mendez-Garcia C."/>
            <person name="Mesa V."/>
            <person name="Sprenger R.R."/>
            <person name="Richter M."/>
            <person name="Diez M.S."/>
            <person name="Solano J."/>
            <person name="Bargiela R."/>
            <person name="Golyshina O.V."/>
            <person name="Manteca A."/>
            <person name="Ramos J.L."/>
            <person name="Gallego J.R."/>
            <person name="Llorente I."/>
            <person name="Martins Dos Santos V.A."/>
            <person name="Jensen O.N."/>
            <person name="Pelaez A.I."/>
            <person name="Sanchez J."/>
            <person name="Ferrer M."/>
        </authorList>
    </citation>
    <scope>NUCLEOTIDE SEQUENCE</scope>
</reference>
<organism evidence="8">
    <name type="scientific">mine drainage metagenome</name>
    <dbReference type="NCBI Taxonomy" id="410659"/>
    <lineage>
        <taxon>unclassified sequences</taxon>
        <taxon>metagenomes</taxon>
        <taxon>ecological metagenomes</taxon>
    </lineage>
</organism>
<evidence type="ECO:0000256" key="5">
    <source>
        <dbReference type="ARBA" id="ARBA00022989"/>
    </source>
</evidence>
<dbReference type="InterPro" id="IPR038377">
    <property type="entry name" value="Na/Glc_symporter_sf"/>
</dbReference>
<feature type="transmembrane region" description="Helical" evidence="7">
    <location>
        <begin position="279"/>
        <end position="300"/>
    </location>
</feature>
<dbReference type="PANTHER" id="PTHR48086">
    <property type="entry name" value="SODIUM/PROLINE SYMPORTER-RELATED"/>
    <property type="match status" value="1"/>
</dbReference>
<dbReference type="PROSITE" id="PS50283">
    <property type="entry name" value="NA_SOLUT_SYMP_3"/>
    <property type="match status" value="1"/>
</dbReference>
<dbReference type="PANTHER" id="PTHR48086:SF8">
    <property type="entry name" value="MONOCARBOXYLIC ACID PERMEASE"/>
    <property type="match status" value="1"/>
</dbReference>
<evidence type="ECO:0000256" key="2">
    <source>
        <dbReference type="ARBA" id="ARBA00006434"/>
    </source>
</evidence>
<comment type="subcellular location">
    <subcellularLocation>
        <location evidence="1">Membrane</location>
        <topology evidence="1">Multi-pass membrane protein</topology>
    </subcellularLocation>
</comment>
<feature type="transmembrane region" description="Helical" evidence="7">
    <location>
        <begin position="7"/>
        <end position="30"/>
    </location>
</feature>
<sequence>MKDAIIFASVIVIIVVIPIRIGGFAVAFTAAKTLATGTNTLAGLYLNGFISLTIMSALALYLYPHAINGVLSTNSTKRLRMSTALLPIYGIGLALLALFGILIYAVPSALADVTKYGAVTVVPSLIYAEFPAWFVGFAFLGIFIGGLVPASIMAISQANLLTRNVIKVARPNMTSKTEARLAKWFSVMFKFIALAFIFAISATYSLELQLVGGIIILQTLPAIFIGMYTNKLNKYAVGVGWLAGMISGVFLILDANFFIAHLPSLQTTFFKFTTPFSFIYIGLIALLFNLLIAIVGSLILGPSKKPTANSSAA</sequence>
<feature type="transmembrane region" description="Helical" evidence="7">
    <location>
        <begin position="42"/>
        <end position="63"/>
    </location>
</feature>
<name>T1CDH9_9ZZZZ</name>
<dbReference type="InterPro" id="IPR001734">
    <property type="entry name" value="Na/solute_symporter"/>
</dbReference>
<proteinExistence type="inferred from homology"/>
<dbReference type="InterPro" id="IPR050277">
    <property type="entry name" value="Sodium:Solute_Symporter"/>
</dbReference>
<evidence type="ECO:0000313" key="8">
    <source>
        <dbReference type="EMBL" id="EQD64795.1"/>
    </source>
</evidence>
<reference evidence="8" key="1">
    <citation type="submission" date="2013-08" db="EMBL/GenBank/DDBJ databases">
        <authorList>
            <person name="Mendez C."/>
            <person name="Richter M."/>
            <person name="Ferrer M."/>
            <person name="Sanchez J."/>
        </authorList>
    </citation>
    <scope>NUCLEOTIDE SEQUENCE</scope>
</reference>
<evidence type="ECO:0000256" key="7">
    <source>
        <dbReference type="SAM" id="Phobius"/>
    </source>
</evidence>
<feature type="transmembrane region" description="Helical" evidence="7">
    <location>
        <begin position="210"/>
        <end position="228"/>
    </location>
</feature>
<keyword evidence="4 7" id="KW-0812">Transmembrane</keyword>
<dbReference type="GO" id="GO:0022857">
    <property type="term" value="F:transmembrane transporter activity"/>
    <property type="evidence" value="ECO:0007669"/>
    <property type="project" value="InterPro"/>
</dbReference>
<comment type="similarity">
    <text evidence="2">Belongs to the sodium:solute symporter (SSF) (TC 2.A.21) family.</text>
</comment>
<comment type="caution">
    <text evidence="8">The sequence shown here is derived from an EMBL/GenBank/DDBJ whole genome shotgun (WGS) entry which is preliminary data.</text>
</comment>
<feature type="transmembrane region" description="Helical" evidence="7">
    <location>
        <begin position="84"/>
        <end position="106"/>
    </location>
</feature>
<keyword evidence="6 7" id="KW-0472">Membrane</keyword>
<dbReference type="Gene3D" id="1.20.1730.10">
    <property type="entry name" value="Sodium/glucose cotransporter"/>
    <property type="match status" value="1"/>
</dbReference>
<accession>T1CDH9</accession>
<dbReference type="EMBL" id="AUZY01004168">
    <property type="protein sequence ID" value="EQD64795.1"/>
    <property type="molecule type" value="Genomic_DNA"/>
</dbReference>
<gene>
    <name evidence="8" type="ORF">B1B_06588</name>
</gene>
<protein>
    <submittedName>
        <fullName evidence="8">Na+/solute symporter</fullName>
    </submittedName>
</protein>
<dbReference type="GO" id="GO:0005886">
    <property type="term" value="C:plasma membrane"/>
    <property type="evidence" value="ECO:0007669"/>
    <property type="project" value="TreeGrafter"/>
</dbReference>